<evidence type="ECO:0000256" key="3">
    <source>
        <dbReference type="ARBA" id="ARBA00046278"/>
    </source>
</evidence>
<protein>
    <submittedName>
        <fullName evidence="5">Similar to Saccharomyces cerevisiae YNL304W YPT11 Rab family GTPase that interacts with the C-terminal tail domain of Myo2p</fullName>
    </submittedName>
</protein>
<evidence type="ECO:0000256" key="4">
    <source>
        <dbReference type="SAM" id="MobiDB-lite"/>
    </source>
</evidence>
<sequence length="486" mass="54803">MSDARKRYSLNFPPMMASQTRSAGSPTLVRRSLSGNIRDTTSSFQKWRERPFTAMGVSSAVGSTVPADIDPSSISNCKILLIGDSNVGKTAAILGYCDELMTRSQWQRQRQRQTLMKHSNYSQPNIDTNQSQVSPISPTSKSPINASTSSTGSNSLGLIQRKQKLLSRQNTSSNKKRYSLNDFEELAKRRSILFQRDGSLLSPKQPSMETFLPTEESRPTKEALDEDDDYDDYDSIDSNGDNELMIDTRATIGVDIKTRLLNIDNRYFNCIMWDTAGQERFQNAIIPSLYKNCNGVLLTYDICDFVSFKHCFTRWLPEALQNMTSKDLIGARFYLLGNKIDLYKDRQVKHDDVLRYIAHAESQHRITIFGNFEVSCKWPQSIDSTFNNIILNLIENNCYEDNQPTQPPASSSHSLTPQQLQPQPLMINVQEEVSSSDDDASVYSASSHRSNDSNRTLRQRNPKQTIDLTNPLPAQLPEVPASGCCT</sequence>
<dbReference type="OrthoDB" id="9989112at2759"/>
<gene>
    <name evidence="5" type="ORF">KABA2_03S00858</name>
</gene>
<dbReference type="AlphaFoldDB" id="A0A8H2ZGJ7"/>
<feature type="region of interest" description="Disordered" evidence="4">
    <location>
        <begin position="197"/>
        <end position="232"/>
    </location>
</feature>
<dbReference type="InterPro" id="IPR001806">
    <property type="entry name" value="Small_GTPase"/>
</dbReference>
<dbReference type="SMART" id="SM00175">
    <property type="entry name" value="RAB"/>
    <property type="match status" value="1"/>
</dbReference>
<dbReference type="SUPFAM" id="SSF52540">
    <property type="entry name" value="P-loop containing nucleoside triphosphate hydrolases"/>
    <property type="match status" value="1"/>
</dbReference>
<evidence type="ECO:0000313" key="6">
    <source>
        <dbReference type="Proteomes" id="UP000644660"/>
    </source>
</evidence>
<proteinExistence type="predicted"/>
<feature type="compositionally biased region" description="Low complexity" evidence="4">
    <location>
        <begin position="144"/>
        <end position="157"/>
    </location>
</feature>
<organism evidence="5 6">
    <name type="scientific">Maudiozyma barnettii</name>
    <dbReference type="NCBI Taxonomy" id="61262"/>
    <lineage>
        <taxon>Eukaryota</taxon>
        <taxon>Fungi</taxon>
        <taxon>Dikarya</taxon>
        <taxon>Ascomycota</taxon>
        <taxon>Saccharomycotina</taxon>
        <taxon>Saccharomycetes</taxon>
        <taxon>Saccharomycetales</taxon>
        <taxon>Saccharomycetaceae</taxon>
        <taxon>Maudiozyma</taxon>
    </lineage>
</organism>
<dbReference type="RefSeq" id="XP_041405437.1">
    <property type="nucleotide sequence ID" value="XM_041549503.1"/>
</dbReference>
<dbReference type="Gene3D" id="3.40.50.300">
    <property type="entry name" value="P-loop containing nucleotide triphosphate hydrolases"/>
    <property type="match status" value="1"/>
</dbReference>
<keyword evidence="6" id="KW-1185">Reference proteome</keyword>
<feature type="region of interest" description="Disordered" evidence="4">
    <location>
        <begin position="119"/>
        <end position="157"/>
    </location>
</feature>
<feature type="compositionally biased region" description="Polar residues" evidence="4">
    <location>
        <begin position="119"/>
        <end position="143"/>
    </location>
</feature>
<evidence type="ECO:0000256" key="1">
    <source>
        <dbReference type="ARBA" id="ARBA00022741"/>
    </source>
</evidence>
<dbReference type="PROSITE" id="PS51419">
    <property type="entry name" value="RAB"/>
    <property type="match status" value="1"/>
</dbReference>
<dbReference type="PANTHER" id="PTHR47977">
    <property type="entry name" value="RAS-RELATED PROTEIN RAB"/>
    <property type="match status" value="1"/>
</dbReference>
<keyword evidence="2" id="KW-0342">GTP-binding</keyword>
<dbReference type="CDD" id="cd00154">
    <property type="entry name" value="Rab"/>
    <property type="match status" value="1"/>
</dbReference>
<feature type="region of interest" description="Disordered" evidence="4">
    <location>
        <begin position="1"/>
        <end position="34"/>
    </location>
</feature>
<dbReference type="InterPro" id="IPR027417">
    <property type="entry name" value="P-loop_NTPase"/>
</dbReference>
<comment type="subcellular location">
    <subcellularLocation>
        <location evidence="3">Endomembrane system</location>
        <topology evidence="3">Lipid-anchor</topology>
        <orientation evidence="3">Cytoplasmic side</orientation>
    </subcellularLocation>
</comment>
<dbReference type="SMART" id="SM00174">
    <property type="entry name" value="RHO"/>
    <property type="match status" value="1"/>
</dbReference>
<accession>A0A8H2ZGJ7</accession>
<dbReference type="EMBL" id="CAEFZW010000003">
    <property type="protein sequence ID" value="CAB4253542.1"/>
    <property type="molecule type" value="Genomic_DNA"/>
</dbReference>
<dbReference type="GO" id="GO:0003924">
    <property type="term" value="F:GTPase activity"/>
    <property type="evidence" value="ECO:0007669"/>
    <property type="project" value="InterPro"/>
</dbReference>
<dbReference type="GO" id="GO:0005525">
    <property type="term" value="F:GTP binding"/>
    <property type="evidence" value="ECO:0007669"/>
    <property type="project" value="UniProtKB-KW"/>
</dbReference>
<name>A0A8H2ZGJ7_9SACH</name>
<evidence type="ECO:0000256" key="2">
    <source>
        <dbReference type="ARBA" id="ARBA00023134"/>
    </source>
</evidence>
<dbReference type="Proteomes" id="UP000644660">
    <property type="component" value="Unassembled WGS sequence"/>
</dbReference>
<comment type="caution">
    <text evidence="5">The sequence shown here is derived from an EMBL/GenBank/DDBJ whole genome shotgun (WGS) entry which is preliminary data.</text>
</comment>
<evidence type="ECO:0000313" key="5">
    <source>
        <dbReference type="EMBL" id="CAB4253542.1"/>
    </source>
</evidence>
<feature type="region of interest" description="Disordered" evidence="4">
    <location>
        <begin position="431"/>
        <end position="486"/>
    </location>
</feature>
<dbReference type="InterPro" id="IPR050227">
    <property type="entry name" value="Rab"/>
</dbReference>
<reference evidence="5 6" key="1">
    <citation type="submission" date="2020-05" db="EMBL/GenBank/DDBJ databases">
        <authorList>
            <person name="Casaregola S."/>
            <person name="Devillers H."/>
            <person name="Grondin C."/>
        </authorList>
    </citation>
    <scope>NUCLEOTIDE SEQUENCE [LARGE SCALE GENOMIC DNA]</scope>
    <source>
        <strain evidence="5 6">CLIB 1767</strain>
    </source>
</reference>
<dbReference type="GO" id="GO:0012505">
    <property type="term" value="C:endomembrane system"/>
    <property type="evidence" value="ECO:0007669"/>
    <property type="project" value="UniProtKB-SubCell"/>
</dbReference>
<keyword evidence="1" id="KW-0547">Nucleotide-binding</keyword>
<dbReference type="GeneID" id="64856556"/>
<dbReference type="Pfam" id="PF00071">
    <property type="entry name" value="Ras"/>
    <property type="match status" value="1"/>
</dbReference>